<sequence>MNKKTIWIVAGAAAVLVIGGAGVAVAATDPFDQDNDRLTGSALTSATEAALAEVGEGTVSEAERSDDLDHAYTVEVRLDNGDDVDVELDEDFDVVRVDGVVPGTSTGSGSSESNTAAPSDGATNDATNGVTNGAVDDNAPISDADRASAEQAALAEIGSGTVTDLDRSDDADHAWEVEITNADGTDVDVELDADFTVVRVDDDQR</sequence>
<feature type="chain" id="PRO_5032715724" evidence="2">
    <location>
        <begin position="27"/>
        <end position="205"/>
    </location>
</feature>
<feature type="compositionally biased region" description="Low complexity" evidence="1">
    <location>
        <begin position="103"/>
        <end position="115"/>
    </location>
</feature>
<name>A0A841ANN3_9MICO</name>
<evidence type="ECO:0000313" key="5">
    <source>
        <dbReference type="Proteomes" id="UP000536685"/>
    </source>
</evidence>
<dbReference type="Gene3D" id="3.30.505.20">
    <property type="match status" value="2"/>
</dbReference>
<proteinExistence type="predicted"/>
<dbReference type="AlphaFoldDB" id="A0A841ANN3"/>
<dbReference type="Pfam" id="PF03413">
    <property type="entry name" value="PepSY"/>
    <property type="match status" value="1"/>
</dbReference>
<accession>A0A841ANN3</accession>
<gene>
    <name evidence="4" type="ORF">HD599_001352</name>
</gene>
<organism evidence="4 5">
    <name type="scientific">Conyzicola lurida</name>
    <dbReference type="NCBI Taxonomy" id="1172621"/>
    <lineage>
        <taxon>Bacteria</taxon>
        <taxon>Bacillati</taxon>
        <taxon>Actinomycetota</taxon>
        <taxon>Actinomycetes</taxon>
        <taxon>Micrococcales</taxon>
        <taxon>Microbacteriaceae</taxon>
        <taxon>Conyzicola</taxon>
    </lineage>
</organism>
<feature type="domain" description="PepSY" evidence="3">
    <location>
        <begin position="149"/>
        <end position="193"/>
    </location>
</feature>
<feature type="region of interest" description="Disordered" evidence="1">
    <location>
        <begin position="99"/>
        <end position="169"/>
    </location>
</feature>
<feature type="compositionally biased region" description="Polar residues" evidence="1">
    <location>
        <begin position="121"/>
        <end position="131"/>
    </location>
</feature>
<dbReference type="EMBL" id="JACHMJ010000001">
    <property type="protein sequence ID" value="MBB5843029.1"/>
    <property type="molecule type" value="Genomic_DNA"/>
</dbReference>
<feature type="signal peptide" evidence="2">
    <location>
        <begin position="1"/>
        <end position="26"/>
    </location>
</feature>
<keyword evidence="2" id="KW-0732">Signal</keyword>
<evidence type="ECO:0000259" key="3">
    <source>
        <dbReference type="Pfam" id="PF03413"/>
    </source>
</evidence>
<evidence type="ECO:0000256" key="2">
    <source>
        <dbReference type="SAM" id="SignalP"/>
    </source>
</evidence>
<dbReference type="Proteomes" id="UP000536685">
    <property type="component" value="Unassembled WGS sequence"/>
</dbReference>
<comment type="caution">
    <text evidence="4">The sequence shown here is derived from an EMBL/GenBank/DDBJ whole genome shotgun (WGS) entry which is preliminary data.</text>
</comment>
<dbReference type="InterPro" id="IPR025711">
    <property type="entry name" value="PepSY"/>
</dbReference>
<keyword evidence="5" id="KW-1185">Reference proteome</keyword>
<evidence type="ECO:0000313" key="4">
    <source>
        <dbReference type="EMBL" id="MBB5843029.1"/>
    </source>
</evidence>
<protein>
    <submittedName>
        <fullName evidence="4">Putative membrane protein YkoI</fullName>
    </submittedName>
</protein>
<reference evidence="4 5" key="1">
    <citation type="submission" date="2020-08" db="EMBL/GenBank/DDBJ databases">
        <title>Sequencing the genomes of 1000 actinobacteria strains.</title>
        <authorList>
            <person name="Klenk H.-P."/>
        </authorList>
    </citation>
    <scope>NUCLEOTIDE SEQUENCE [LARGE SCALE GENOMIC DNA]</scope>
    <source>
        <strain evidence="4 5">DSM 105784</strain>
    </source>
</reference>
<evidence type="ECO:0000256" key="1">
    <source>
        <dbReference type="SAM" id="MobiDB-lite"/>
    </source>
</evidence>
<dbReference type="RefSeq" id="WP_184235065.1">
    <property type="nucleotide sequence ID" value="NZ_JACHMJ010000001.1"/>
</dbReference>